<sequence>MFKVQFYKKKKIEKILSDTSVVKDLLVSNYAVLKYLNKMCKFKLGTFCAYFNFTPLKELLGCHLSFCRCELKLTLEIINPMEERSLNFTAYMKATDDVDNNVYGSNFLENAHQLIGRIELGARIFSWIAISIFGICFISLIFIHWRSISHQSSSSCATKMDNSKSLHPVDQHQCSEFS</sequence>
<protein>
    <submittedName>
        <fullName evidence="2">Uncharacterized protein</fullName>
    </submittedName>
</protein>
<feature type="transmembrane region" description="Helical" evidence="1">
    <location>
        <begin position="124"/>
        <end position="145"/>
    </location>
</feature>
<name>A0A0V1FKM9_TRIPS</name>
<evidence type="ECO:0000256" key="1">
    <source>
        <dbReference type="SAM" id="Phobius"/>
    </source>
</evidence>
<dbReference type="AlphaFoldDB" id="A0A0V1FKM9"/>
<reference evidence="2 3" key="1">
    <citation type="submission" date="2015-01" db="EMBL/GenBank/DDBJ databases">
        <title>Evolution of Trichinella species and genotypes.</title>
        <authorList>
            <person name="Korhonen P.K."/>
            <person name="Edoardo P."/>
            <person name="Giuseppe L.R."/>
            <person name="Gasser R.B."/>
        </authorList>
    </citation>
    <scope>NUCLEOTIDE SEQUENCE [LARGE SCALE GENOMIC DNA]</scope>
    <source>
        <strain evidence="2">ISS470</strain>
    </source>
</reference>
<keyword evidence="1" id="KW-1133">Transmembrane helix</keyword>
<evidence type="ECO:0000313" key="2">
    <source>
        <dbReference type="EMBL" id="KRY86585.1"/>
    </source>
</evidence>
<keyword evidence="1" id="KW-0812">Transmembrane</keyword>
<dbReference type="OrthoDB" id="5919806at2759"/>
<evidence type="ECO:0000313" key="3">
    <source>
        <dbReference type="Proteomes" id="UP000054995"/>
    </source>
</evidence>
<keyword evidence="3" id="KW-1185">Reference proteome</keyword>
<organism evidence="2 3">
    <name type="scientific">Trichinella pseudospiralis</name>
    <name type="common">Parasitic roundworm</name>
    <dbReference type="NCBI Taxonomy" id="6337"/>
    <lineage>
        <taxon>Eukaryota</taxon>
        <taxon>Metazoa</taxon>
        <taxon>Ecdysozoa</taxon>
        <taxon>Nematoda</taxon>
        <taxon>Enoplea</taxon>
        <taxon>Dorylaimia</taxon>
        <taxon>Trichinellida</taxon>
        <taxon>Trichinellidae</taxon>
        <taxon>Trichinella</taxon>
    </lineage>
</organism>
<dbReference type="Proteomes" id="UP000054995">
    <property type="component" value="Unassembled WGS sequence"/>
</dbReference>
<dbReference type="EMBL" id="JYDT01000069">
    <property type="protein sequence ID" value="KRY86585.1"/>
    <property type="molecule type" value="Genomic_DNA"/>
</dbReference>
<proteinExistence type="predicted"/>
<accession>A0A0V1FKM9</accession>
<gene>
    <name evidence="2" type="ORF">T4D_16658</name>
</gene>
<keyword evidence="1" id="KW-0472">Membrane</keyword>
<comment type="caution">
    <text evidence="2">The sequence shown here is derived from an EMBL/GenBank/DDBJ whole genome shotgun (WGS) entry which is preliminary data.</text>
</comment>